<dbReference type="GO" id="GO:0004672">
    <property type="term" value="F:protein kinase activity"/>
    <property type="evidence" value="ECO:0007669"/>
    <property type="project" value="InterPro"/>
</dbReference>
<dbReference type="Gene3D" id="1.10.510.10">
    <property type="entry name" value="Transferase(Phosphotransferase) domain 1"/>
    <property type="match status" value="1"/>
</dbReference>
<comment type="caution">
    <text evidence="2">The sequence shown here is derived from an EMBL/GenBank/DDBJ whole genome shotgun (WGS) entry which is preliminary data.</text>
</comment>
<name>A0A7C8PT57_ORBOL</name>
<dbReference type="AlphaFoldDB" id="A0A7C8PT57"/>
<proteinExistence type="predicted"/>
<protein>
    <recommendedName>
        <fullName evidence="1">Protein kinase domain-containing protein</fullName>
    </recommendedName>
</protein>
<evidence type="ECO:0000313" key="3">
    <source>
        <dbReference type="Proteomes" id="UP000479691"/>
    </source>
</evidence>
<evidence type="ECO:0000259" key="1">
    <source>
        <dbReference type="PROSITE" id="PS50011"/>
    </source>
</evidence>
<dbReference type="Proteomes" id="UP000479691">
    <property type="component" value="Unassembled WGS sequence"/>
</dbReference>
<dbReference type="PANTHER" id="PTHR37171">
    <property type="entry name" value="SERINE/THREONINE-PROTEIN KINASE YRZF-RELATED"/>
    <property type="match status" value="1"/>
</dbReference>
<evidence type="ECO:0000313" key="2">
    <source>
        <dbReference type="EMBL" id="KAF3178631.1"/>
    </source>
</evidence>
<organism evidence="2 3">
    <name type="scientific">Orbilia oligospora</name>
    <name type="common">Nematode-trapping fungus</name>
    <name type="synonym">Arthrobotrys oligospora</name>
    <dbReference type="NCBI Taxonomy" id="2813651"/>
    <lineage>
        <taxon>Eukaryota</taxon>
        <taxon>Fungi</taxon>
        <taxon>Dikarya</taxon>
        <taxon>Ascomycota</taxon>
        <taxon>Pezizomycotina</taxon>
        <taxon>Orbiliomycetes</taxon>
        <taxon>Orbiliales</taxon>
        <taxon>Orbiliaceae</taxon>
        <taxon>Orbilia</taxon>
    </lineage>
</organism>
<accession>A0A7C8PT57</accession>
<feature type="domain" description="Protein kinase" evidence="1">
    <location>
        <begin position="114"/>
        <end position="341"/>
    </location>
</feature>
<dbReference type="PROSITE" id="PS50011">
    <property type="entry name" value="PROTEIN_KINASE_DOM"/>
    <property type="match status" value="1"/>
</dbReference>
<dbReference type="InterPro" id="IPR052396">
    <property type="entry name" value="Meiotic_Drive_Suppr_Kinase"/>
</dbReference>
<dbReference type="PANTHER" id="PTHR37171:SF1">
    <property type="entry name" value="SERINE_THREONINE-PROTEIN KINASE YRZF-RELATED"/>
    <property type="match status" value="1"/>
</dbReference>
<dbReference type="EMBL" id="JAABOE010000040">
    <property type="protein sequence ID" value="KAF3178631.1"/>
    <property type="molecule type" value="Genomic_DNA"/>
</dbReference>
<dbReference type="GO" id="GO:0005524">
    <property type="term" value="F:ATP binding"/>
    <property type="evidence" value="ECO:0007669"/>
    <property type="project" value="InterPro"/>
</dbReference>
<dbReference type="SUPFAM" id="SSF56112">
    <property type="entry name" value="Protein kinase-like (PK-like)"/>
    <property type="match status" value="1"/>
</dbReference>
<reference evidence="2 3" key="1">
    <citation type="submission" date="2019-06" db="EMBL/GenBank/DDBJ databases">
        <authorList>
            <person name="Palmer J.M."/>
        </authorList>
    </citation>
    <scope>NUCLEOTIDE SEQUENCE [LARGE SCALE GENOMIC DNA]</scope>
    <source>
        <strain evidence="2 3">TWF788</strain>
    </source>
</reference>
<gene>
    <name evidence="2" type="ORF">TWF788_007360</name>
</gene>
<dbReference type="InterPro" id="IPR011009">
    <property type="entry name" value="Kinase-like_dom_sf"/>
</dbReference>
<sequence length="341" mass="38421">MDLASFLEAVAPPKIRKTYPISSTPLTNPVSAGHHLESLKEWPDIRNKVQQLLDPLLGQKSNTLRTIANGFTHEAQRWSPRGNKSDVLRLGAHVYERPTVRVLYELFSVDSEFGRHQESMGIGNPDRVFYNYNYTGKSYEGSGTKFLIQWEPPWTFLTPQNLIHRFNNSRVDLDDKVVKAVHQLYGYMVFNNLTYGALCNYEALYLFRRTGDSGLEASLPFLYSDPAVFQSSPDNPRLYTAGSIWKALKILVIEGCGQTASDENMTQELWSQARKAIVAIHERGAIHGDIRIENFVIAKGIIKVIDLGMCCQGTPAEQAAELAELDAMRKSREAEHTSDPQ</sequence>
<dbReference type="InterPro" id="IPR000719">
    <property type="entry name" value="Prot_kinase_dom"/>
</dbReference>